<proteinExistence type="predicted"/>
<keyword evidence="2" id="KW-1185">Reference proteome</keyword>
<name>A0ACB9VWU8_CHAAC</name>
<evidence type="ECO:0000313" key="1">
    <source>
        <dbReference type="EMBL" id="KAI4804327.1"/>
    </source>
</evidence>
<organism evidence="1 2">
    <name type="scientific">Chaenocephalus aceratus</name>
    <name type="common">Blackfin icefish</name>
    <name type="synonym">Chaenichthys aceratus</name>
    <dbReference type="NCBI Taxonomy" id="36190"/>
    <lineage>
        <taxon>Eukaryota</taxon>
        <taxon>Metazoa</taxon>
        <taxon>Chordata</taxon>
        <taxon>Craniata</taxon>
        <taxon>Vertebrata</taxon>
        <taxon>Euteleostomi</taxon>
        <taxon>Actinopterygii</taxon>
        <taxon>Neopterygii</taxon>
        <taxon>Teleostei</taxon>
        <taxon>Neoteleostei</taxon>
        <taxon>Acanthomorphata</taxon>
        <taxon>Eupercaria</taxon>
        <taxon>Perciformes</taxon>
        <taxon>Notothenioidei</taxon>
        <taxon>Channichthyidae</taxon>
        <taxon>Chaenocephalus</taxon>
    </lineage>
</organism>
<reference evidence="1" key="1">
    <citation type="submission" date="2022-05" db="EMBL/GenBank/DDBJ databases">
        <title>Chromosome-level genome of Chaenocephalus aceratus.</title>
        <authorList>
            <person name="Park H."/>
        </authorList>
    </citation>
    <scope>NUCLEOTIDE SEQUENCE</scope>
    <source>
        <strain evidence="1">KU_202001</strain>
    </source>
</reference>
<comment type="caution">
    <text evidence="1">The sequence shown here is derived from an EMBL/GenBank/DDBJ whole genome shotgun (WGS) entry which is preliminary data.</text>
</comment>
<dbReference type="EMBL" id="CM043799">
    <property type="protein sequence ID" value="KAI4804327.1"/>
    <property type="molecule type" value="Genomic_DNA"/>
</dbReference>
<sequence length="72" mass="7872">MSGRISGVQAKLKEQCPSALYVHCSNHALDLVLQEVVREVRVVADTFNFVRSVLSGGRGVIKAQDAVPVHVW</sequence>
<dbReference type="Proteomes" id="UP001057452">
    <property type="component" value="Chromosome 15"/>
</dbReference>
<accession>A0ACB9VWU8</accession>
<gene>
    <name evidence="1" type="ORF">KUCAC02_025958</name>
</gene>
<protein>
    <submittedName>
        <fullName evidence="1">Uncharacterized protein</fullName>
    </submittedName>
</protein>
<evidence type="ECO:0000313" key="2">
    <source>
        <dbReference type="Proteomes" id="UP001057452"/>
    </source>
</evidence>